<proteinExistence type="predicted"/>
<sequence length="167" mass="18868">MKRRLTYATFLFRRTILVVLVLILMAHHIQNWTCDKDRGMDDTIQALQADGPVTKITVRKCFPIDRDTFTADFVYVTPKQIVVTYAFRAEQKKSVWSFPTMSLKLVTPDGQQLLSHQAGSSGTTWGETGFVSFNLPNKTAVRATLVYDLYDRHGQIEIPLLKAGEGA</sequence>
<protein>
    <submittedName>
        <fullName evidence="1">Uncharacterized protein</fullName>
    </submittedName>
</protein>
<accession>A0A9X4KGU2</accession>
<name>A0A9X4KGU2_9BACL</name>
<dbReference type="AlphaFoldDB" id="A0A9X4KGU2"/>
<organism evidence="1 2">
    <name type="scientific">Cohnella ginsengisoli</name>
    <dbReference type="NCBI Taxonomy" id="425004"/>
    <lineage>
        <taxon>Bacteria</taxon>
        <taxon>Bacillati</taxon>
        <taxon>Bacillota</taxon>
        <taxon>Bacilli</taxon>
        <taxon>Bacillales</taxon>
        <taxon>Paenibacillaceae</taxon>
        <taxon>Cohnella</taxon>
    </lineage>
</organism>
<evidence type="ECO:0000313" key="1">
    <source>
        <dbReference type="EMBL" id="MDG0791274.1"/>
    </source>
</evidence>
<dbReference type="RefSeq" id="WP_277565037.1">
    <property type="nucleotide sequence ID" value="NZ_JAPDHZ010000002.1"/>
</dbReference>
<evidence type="ECO:0000313" key="2">
    <source>
        <dbReference type="Proteomes" id="UP001153387"/>
    </source>
</evidence>
<gene>
    <name evidence="1" type="ORF">OMP38_10620</name>
</gene>
<dbReference type="EMBL" id="JAPDHZ010000002">
    <property type="protein sequence ID" value="MDG0791274.1"/>
    <property type="molecule type" value="Genomic_DNA"/>
</dbReference>
<dbReference type="Proteomes" id="UP001153387">
    <property type="component" value="Unassembled WGS sequence"/>
</dbReference>
<keyword evidence="2" id="KW-1185">Reference proteome</keyword>
<comment type="caution">
    <text evidence="1">The sequence shown here is derived from an EMBL/GenBank/DDBJ whole genome shotgun (WGS) entry which is preliminary data.</text>
</comment>
<reference evidence="1 2" key="1">
    <citation type="submission" date="2022-10" db="EMBL/GenBank/DDBJ databases">
        <title>Comparative genomic analysis of Cohnella hashimotonis sp. nov., isolated from the International Space Station.</title>
        <authorList>
            <person name="Simpson A."/>
            <person name="Venkateswaran K."/>
        </authorList>
    </citation>
    <scope>NUCLEOTIDE SEQUENCE [LARGE SCALE GENOMIC DNA]</scope>
    <source>
        <strain evidence="1 2">DSM 18997</strain>
    </source>
</reference>